<accession>A0A853IWA5</accession>
<gene>
    <name evidence="1" type="ORF">H0I39_09665</name>
</gene>
<dbReference type="EMBL" id="JACCKX010000001">
    <property type="protein sequence ID" value="NZA01957.1"/>
    <property type="molecule type" value="Genomic_DNA"/>
</dbReference>
<name>A0A853IWA5_9BURK</name>
<reference evidence="1 2" key="1">
    <citation type="submission" date="2020-07" db="EMBL/GenBank/DDBJ databases">
        <authorList>
            <person name="Maaloum M."/>
        </authorList>
    </citation>
    <scope>NUCLEOTIDE SEQUENCE [LARGE SCALE GENOMIC DNA]</scope>
    <source>
        <strain evidence="1 2">GCS-AN-3</strain>
    </source>
</reference>
<protein>
    <submittedName>
        <fullName evidence="1">Uncharacterized protein</fullName>
    </submittedName>
</protein>
<proteinExistence type="predicted"/>
<dbReference type="RefSeq" id="WP_180550347.1">
    <property type="nucleotide sequence ID" value="NZ_JACCKX010000001.1"/>
</dbReference>
<comment type="caution">
    <text evidence="1">The sequence shown here is derived from an EMBL/GenBank/DDBJ whole genome shotgun (WGS) entry which is preliminary data.</text>
</comment>
<dbReference type="AlphaFoldDB" id="A0A853IWA5"/>
<organism evidence="1 2">
    <name type="scientific">Ottowia beijingensis</name>
    <dbReference type="NCBI Taxonomy" id="1207057"/>
    <lineage>
        <taxon>Bacteria</taxon>
        <taxon>Pseudomonadati</taxon>
        <taxon>Pseudomonadota</taxon>
        <taxon>Betaproteobacteria</taxon>
        <taxon>Burkholderiales</taxon>
        <taxon>Comamonadaceae</taxon>
        <taxon>Ottowia</taxon>
    </lineage>
</organism>
<dbReference type="Proteomes" id="UP000589716">
    <property type="component" value="Unassembled WGS sequence"/>
</dbReference>
<evidence type="ECO:0000313" key="1">
    <source>
        <dbReference type="EMBL" id="NZA01957.1"/>
    </source>
</evidence>
<sequence length="165" mass="18752">MYDEPEDNQYARLGRGFGIMLQNLLGHFDAEVQAIPVQQYRNGSVNEYHTTFYIGWATGQTVPTNFLSDVSRTNARVVWLRSNLEQMNLLDGFSTRSRWGFVPWGSRFFDAGPTPAGSVPSFFSTVYYKNLSFQKRATIYEGKSLPIRKCSSPRSPTARGRGCMR</sequence>
<evidence type="ECO:0000313" key="2">
    <source>
        <dbReference type="Proteomes" id="UP000589716"/>
    </source>
</evidence>
<keyword evidence="2" id="KW-1185">Reference proteome</keyword>